<dbReference type="FunFam" id="1.20.920.30:FF:000002">
    <property type="entry name" value="Dynein axonemal heavy chain 3"/>
    <property type="match status" value="1"/>
</dbReference>
<feature type="domain" description="Dynein heavy chain AAA module D4" evidence="2">
    <location>
        <begin position="337"/>
        <end position="426"/>
    </location>
</feature>
<sequence length="426" mass="49158">VLFVGPTGTGKSAIILNYLVGLAKDKFIANVINFSARTSANQTQEIIMSKLDRRRKGVFGPAMGKQCVLFVDDLSMPQKETYGAQPPIELLRQWIDHRHWYDLKDTTRLDLVDILFVGAMTPPGGSSNVVTFRFTRHMNIISIDAFDESTLSKIFTCIMDWHFAKGFDEKVSRLSKMVVYATMEVYQQAVKNFLPTPSKSHYTFNLRDFSRVIQGLLLVPSSRIPEPEKLMRLWVHETCRVFNDRLIDQDDRETFFKIVKDACYNNIRSRMDNFLSDLIPEGESMLKIDHLRSLFFGNYMEPDADPKIYDEVTDLQLLNDRMQYYLEEYNTLTQTPMPLVMFKFIIEHISRISRVLQQDNGHCLLVGIGGSGRQSSTKLATAMAEYVLFQIEIVRNYSMTEWREDVKSLLRRAGCDGKHQVFLFAD</sequence>
<dbReference type="Pfam" id="PF12780">
    <property type="entry name" value="AAA_8"/>
    <property type="match status" value="1"/>
</dbReference>
<dbReference type="GO" id="GO:0030286">
    <property type="term" value="C:dynein complex"/>
    <property type="evidence" value="ECO:0007669"/>
    <property type="project" value="InterPro"/>
</dbReference>
<dbReference type="PANTHER" id="PTHR22878">
    <property type="entry name" value="DYNEIN HEAVY CHAIN 6, AXONEMAL-LIKE-RELATED"/>
    <property type="match status" value="1"/>
</dbReference>
<feature type="non-terminal residue" evidence="4">
    <location>
        <position position="1"/>
    </location>
</feature>
<evidence type="ECO:0000256" key="1">
    <source>
        <dbReference type="ARBA" id="ARBA00008887"/>
    </source>
</evidence>
<dbReference type="GO" id="GO:0045505">
    <property type="term" value="F:dynein intermediate chain binding"/>
    <property type="evidence" value="ECO:0007669"/>
    <property type="project" value="InterPro"/>
</dbReference>
<evidence type="ECO:0000313" key="4">
    <source>
        <dbReference type="EMBL" id="JAS26570.1"/>
    </source>
</evidence>
<dbReference type="InterPro" id="IPR027417">
    <property type="entry name" value="P-loop_NTPase"/>
</dbReference>
<dbReference type="SUPFAM" id="SSF52540">
    <property type="entry name" value="P-loop containing nucleoside triphosphate hydrolases"/>
    <property type="match status" value="1"/>
</dbReference>
<gene>
    <name evidence="4" type="ORF">g.3956</name>
</gene>
<dbReference type="InterPro" id="IPR024317">
    <property type="entry name" value="Dynein_heavy_chain_D4_dom"/>
</dbReference>
<dbReference type="InterPro" id="IPR041589">
    <property type="entry name" value="DNAH3_AAA_lid_1"/>
</dbReference>
<proteinExistence type="inferred from homology"/>
<dbReference type="Gene3D" id="1.20.920.30">
    <property type="match status" value="1"/>
</dbReference>
<dbReference type="Pfam" id="PF17857">
    <property type="entry name" value="AAA_lid_1"/>
    <property type="match status" value="1"/>
</dbReference>
<dbReference type="EMBL" id="GEDC01010728">
    <property type="protein sequence ID" value="JAS26570.1"/>
    <property type="molecule type" value="Transcribed_RNA"/>
</dbReference>
<dbReference type="InterPro" id="IPR026983">
    <property type="entry name" value="DHC"/>
</dbReference>
<feature type="domain" description="Dynein heavy chain 3 AAA+ lid" evidence="3">
    <location>
        <begin position="180"/>
        <end position="262"/>
    </location>
</feature>
<name>A0A1B6DLT1_9HEMI</name>
<dbReference type="Pfam" id="PF12775">
    <property type="entry name" value="AAA_7"/>
    <property type="match status" value="1"/>
</dbReference>
<dbReference type="PANTHER" id="PTHR22878:SF71">
    <property type="entry name" value="DYNEIN, AXONEMAL, HEAVY CHAIN 3"/>
    <property type="match status" value="1"/>
</dbReference>
<reference evidence="4" key="1">
    <citation type="submission" date="2015-12" db="EMBL/GenBank/DDBJ databases">
        <title>De novo transcriptome assembly of four potential Pierce s Disease insect vectors from Arizona vineyards.</title>
        <authorList>
            <person name="Tassone E.E."/>
        </authorList>
    </citation>
    <scope>NUCLEOTIDE SEQUENCE</scope>
</reference>
<protein>
    <recommendedName>
        <fullName evidence="5">Dynein heavy chain 3 AAA+ lid domain-containing protein</fullName>
    </recommendedName>
</protein>
<dbReference type="Gene3D" id="3.40.50.300">
    <property type="entry name" value="P-loop containing nucleotide triphosphate hydrolases"/>
    <property type="match status" value="2"/>
</dbReference>
<dbReference type="GO" id="GO:0051959">
    <property type="term" value="F:dynein light intermediate chain binding"/>
    <property type="evidence" value="ECO:0007669"/>
    <property type="project" value="InterPro"/>
</dbReference>
<evidence type="ECO:0008006" key="5">
    <source>
        <dbReference type="Google" id="ProtNLM"/>
    </source>
</evidence>
<dbReference type="GO" id="GO:0007018">
    <property type="term" value="P:microtubule-based movement"/>
    <property type="evidence" value="ECO:0007669"/>
    <property type="project" value="InterPro"/>
</dbReference>
<feature type="non-terminal residue" evidence="4">
    <location>
        <position position="426"/>
    </location>
</feature>
<evidence type="ECO:0000259" key="3">
    <source>
        <dbReference type="Pfam" id="PF17857"/>
    </source>
</evidence>
<evidence type="ECO:0000259" key="2">
    <source>
        <dbReference type="Pfam" id="PF12780"/>
    </source>
</evidence>
<comment type="similarity">
    <text evidence="1">Belongs to the dynein heavy chain family.</text>
</comment>
<organism evidence="4">
    <name type="scientific">Clastoptera arizonana</name>
    <name type="common">Arizona spittle bug</name>
    <dbReference type="NCBI Taxonomy" id="38151"/>
    <lineage>
        <taxon>Eukaryota</taxon>
        <taxon>Metazoa</taxon>
        <taxon>Ecdysozoa</taxon>
        <taxon>Arthropoda</taxon>
        <taxon>Hexapoda</taxon>
        <taxon>Insecta</taxon>
        <taxon>Pterygota</taxon>
        <taxon>Neoptera</taxon>
        <taxon>Paraneoptera</taxon>
        <taxon>Hemiptera</taxon>
        <taxon>Auchenorrhyncha</taxon>
        <taxon>Cercopoidea</taxon>
        <taxon>Clastopteridae</taxon>
        <taxon>Clastoptera</taxon>
    </lineage>
</organism>
<accession>A0A1B6DLT1</accession>
<dbReference type="AlphaFoldDB" id="A0A1B6DLT1"/>